<comment type="caution">
    <text evidence="1">The sequence shown here is derived from an EMBL/GenBank/DDBJ whole genome shotgun (WGS) entry which is preliminary data.</text>
</comment>
<name>A0AAV0D1M9_9ASTE</name>
<dbReference type="EMBL" id="CAMAPF010000060">
    <property type="protein sequence ID" value="CAH9088962.1"/>
    <property type="molecule type" value="Genomic_DNA"/>
</dbReference>
<organism evidence="1 2">
    <name type="scientific">Cuscuta epithymum</name>
    <dbReference type="NCBI Taxonomy" id="186058"/>
    <lineage>
        <taxon>Eukaryota</taxon>
        <taxon>Viridiplantae</taxon>
        <taxon>Streptophyta</taxon>
        <taxon>Embryophyta</taxon>
        <taxon>Tracheophyta</taxon>
        <taxon>Spermatophyta</taxon>
        <taxon>Magnoliopsida</taxon>
        <taxon>eudicotyledons</taxon>
        <taxon>Gunneridae</taxon>
        <taxon>Pentapetalae</taxon>
        <taxon>asterids</taxon>
        <taxon>lamiids</taxon>
        <taxon>Solanales</taxon>
        <taxon>Convolvulaceae</taxon>
        <taxon>Cuscuteae</taxon>
        <taxon>Cuscuta</taxon>
        <taxon>Cuscuta subgen. Cuscuta</taxon>
    </lineage>
</organism>
<reference evidence="1" key="1">
    <citation type="submission" date="2022-07" db="EMBL/GenBank/DDBJ databases">
        <authorList>
            <person name="Macas J."/>
            <person name="Novak P."/>
            <person name="Neumann P."/>
        </authorList>
    </citation>
    <scope>NUCLEOTIDE SEQUENCE</scope>
</reference>
<dbReference type="Proteomes" id="UP001152523">
    <property type="component" value="Unassembled WGS sequence"/>
</dbReference>
<sequence length="75" mass="8999">MKDMVINEYSTKRNRERVLRLMSENHILSSKGGLPFLRNENPRSERRQCQSFMFITPSFHLRRARRRMMDAGCLP</sequence>
<protein>
    <submittedName>
        <fullName evidence="1">Uncharacterized protein</fullName>
    </submittedName>
</protein>
<gene>
    <name evidence="1" type="ORF">CEPIT_LOCUS10710</name>
</gene>
<evidence type="ECO:0000313" key="2">
    <source>
        <dbReference type="Proteomes" id="UP001152523"/>
    </source>
</evidence>
<proteinExistence type="predicted"/>
<dbReference type="AlphaFoldDB" id="A0AAV0D1M9"/>
<evidence type="ECO:0000313" key="1">
    <source>
        <dbReference type="EMBL" id="CAH9088962.1"/>
    </source>
</evidence>
<keyword evidence="2" id="KW-1185">Reference proteome</keyword>
<accession>A0AAV0D1M9</accession>